<dbReference type="GO" id="GO:0033592">
    <property type="term" value="F:RNA strand annealing activity"/>
    <property type="evidence" value="ECO:0007669"/>
    <property type="project" value="UniProtKB-UniRule"/>
</dbReference>
<gene>
    <name evidence="4" type="primary">proQ</name>
    <name evidence="7" type="ORF">A10D4_02292</name>
</gene>
<evidence type="ECO:0000259" key="6">
    <source>
        <dbReference type="SMART" id="SM00945"/>
    </source>
</evidence>
<keyword evidence="2 4" id="KW-0694">RNA-binding</keyword>
<dbReference type="SUPFAM" id="SSF48657">
    <property type="entry name" value="FinO-like"/>
    <property type="match status" value="1"/>
</dbReference>
<comment type="function">
    <text evidence="4">RNA chaperone with significant RNA binding, RNA strand exchange and RNA duplexing activities.</text>
</comment>
<comment type="similarity">
    <text evidence="4">Belongs to the ProQ family.</text>
</comment>
<comment type="caution">
    <text evidence="7">The sequence shown here is derived from an EMBL/GenBank/DDBJ whole genome shotgun (WGS) entry which is preliminary data.</text>
</comment>
<evidence type="ECO:0000256" key="4">
    <source>
        <dbReference type="HAMAP-Rule" id="MF_00749"/>
    </source>
</evidence>
<feature type="compositionally biased region" description="Basic and acidic residues" evidence="5">
    <location>
        <begin position="96"/>
        <end position="119"/>
    </location>
</feature>
<evidence type="ECO:0000313" key="7">
    <source>
        <dbReference type="EMBL" id="EKE87034.1"/>
    </source>
</evidence>
<keyword evidence="3 4" id="KW-0143">Chaperone</keyword>
<sequence length="235" mass="25742">MTNEVNKLTQSKEIIAYLAEKFPACFNVEGEAKPLKIGIFEDIAARLADDERVSKTRLRTALRHYTNSWRYLRAVKVGSQRVDLDGQAVAAIEQEHQDHAEQSLAESKERAAARAAEKRKQQKQQQPRKAQPRESGSGDNARKARAKKPAGKTSRAAAPTASSKALKQASRDARSAPSNLQQAELTQLQVGQQVQVKAGKAPMPGTVTEIDKDDVQVQLSNGLTMKVKASNVFVS</sequence>
<dbReference type="Pfam" id="PF04352">
    <property type="entry name" value="ProQ"/>
    <property type="match status" value="1"/>
</dbReference>
<dbReference type="PATRIC" id="fig|740709.3.peg.462"/>
<evidence type="ECO:0000256" key="2">
    <source>
        <dbReference type="ARBA" id="ARBA00022884"/>
    </source>
</evidence>
<dbReference type="OrthoDB" id="8421419at2"/>
<dbReference type="PANTHER" id="PTHR38106">
    <property type="entry name" value="RNA CHAPERONE PROQ"/>
    <property type="match status" value="1"/>
</dbReference>
<keyword evidence="8" id="KW-1185">Reference proteome</keyword>
<organism evidence="7 8">
    <name type="scientific">Idiomarina xiamenensis 10-D-4</name>
    <dbReference type="NCBI Taxonomy" id="740709"/>
    <lineage>
        <taxon>Bacteria</taxon>
        <taxon>Pseudomonadati</taxon>
        <taxon>Pseudomonadota</taxon>
        <taxon>Gammaproteobacteria</taxon>
        <taxon>Alteromonadales</taxon>
        <taxon>Idiomarinaceae</taxon>
        <taxon>Idiomarina</taxon>
    </lineage>
</organism>
<feature type="domain" description="ProQ/FinO" evidence="6">
    <location>
        <begin position="6"/>
        <end position="120"/>
    </location>
</feature>
<dbReference type="RefSeq" id="WP_008487475.1">
    <property type="nucleotide sequence ID" value="NZ_AMRG01000002.1"/>
</dbReference>
<keyword evidence="1 4" id="KW-0963">Cytoplasm</keyword>
<feature type="region of interest" description="Disordered" evidence="5">
    <location>
        <begin position="96"/>
        <end position="179"/>
    </location>
</feature>
<comment type="subcellular location">
    <subcellularLocation>
        <location evidence="4">Cytoplasm</location>
    </subcellularLocation>
</comment>
<dbReference type="InterPro" id="IPR036442">
    <property type="entry name" value="ProQ/FinO_sf"/>
</dbReference>
<protein>
    <recommendedName>
        <fullName evidence="4">RNA chaperone ProQ</fullName>
    </recommendedName>
</protein>
<dbReference type="HAMAP" id="MF_00749">
    <property type="entry name" value="ProQ"/>
    <property type="match status" value="1"/>
</dbReference>
<dbReference type="SMART" id="SM00945">
    <property type="entry name" value="ProQ"/>
    <property type="match status" value="1"/>
</dbReference>
<dbReference type="eggNOG" id="COG3109">
    <property type="taxonomic scope" value="Bacteria"/>
</dbReference>
<evidence type="ECO:0000256" key="3">
    <source>
        <dbReference type="ARBA" id="ARBA00023186"/>
    </source>
</evidence>
<dbReference type="InterPro" id="IPR023529">
    <property type="entry name" value="ProQ"/>
</dbReference>
<dbReference type="EMBL" id="AMRG01000002">
    <property type="protein sequence ID" value="EKE87034.1"/>
    <property type="molecule type" value="Genomic_DNA"/>
</dbReference>
<accession>K2KX04</accession>
<dbReference type="InterPro" id="IPR016103">
    <property type="entry name" value="ProQ/FinO"/>
</dbReference>
<dbReference type="GO" id="GO:0005829">
    <property type="term" value="C:cytosol"/>
    <property type="evidence" value="ECO:0007669"/>
    <property type="project" value="TreeGrafter"/>
</dbReference>
<dbReference type="InterPro" id="IPR035236">
    <property type="entry name" value="ProQ_C"/>
</dbReference>
<dbReference type="NCBIfam" id="NF003434">
    <property type="entry name" value="PRK04950.1"/>
    <property type="match status" value="1"/>
</dbReference>
<evidence type="ECO:0000256" key="5">
    <source>
        <dbReference type="SAM" id="MobiDB-lite"/>
    </source>
</evidence>
<proteinExistence type="inferred from homology"/>
<dbReference type="AlphaFoldDB" id="K2KX04"/>
<name>K2KX04_9GAMM</name>
<dbReference type="PANTHER" id="PTHR38106:SF1">
    <property type="entry name" value="RNA CHAPERONE PROQ"/>
    <property type="match status" value="1"/>
</dbReference>
<dbReference type="Pfam" id="PF17516">
    <property type="entry name" value="ProQ_C"/>
    <property type="match status" value="1"/>
</dbReference>
<dbReference type="STRING" id="740709.A10D4_02292"/>
<reference evidence="7 8" key="1">
    <citation type="journal article" date="2012" name="J. Bacteriol.">
        <title>Genome Sequence of Idiomarina xiamenensis Type Strain 10-D-4.</title>
        <authorList>
            <person name="Lai Q."/>
            <person name="Wang L."/>
            <person name="Wang W."/>
            <person name="Shao Z."/>
        </authorList>
    </citation>
    <scope>NUCLEOTIDE SEQUENCE [LARGE SCALE GENOMIC DNA]</scope>
    <source>
        <strain evidence="7 8">10-D-4</strain>
    </source>
</reference>
<dbReference type="GO" id="GO:0010608">
    <property type="term" value="P:post-transcriptional regulation of gene expression"/>
    <property type="evidence" value="ECO:0007669"/>
    <property type="project" value="InterPro"/>
</dbReference>
<dbReference type="Proteomes" id="UP000014115">
    <property type="component" value="Unassembled WGS sequence"/>
</dbReference>
<evidence type="ECO:0000313" key="8">
    <source>
        <dbReference type="Proteomes" id="UP000014115"/>
    </source>
</evidence>
<dbReference type="GO" id="GO:0034057">
    <property type="term" value="F:RNA strand-exchange activity"/>
    <property type="evidence" value="ECO:0007669"/>
    <property type="project" value="UniProtKB-UniRule"/>
</dbReference>
<evidence type="ECO:0000256" key="1">
    <source>
        <dbReference type="ARBA" id="ARBA00022490"/>
    </source>
</evidence>
<dbReference type="Gene3D" id="1.10.1710.10">
    <property type="entry name" value="ProQ/FinO domain"/>
    <property type="match status" value="1"/>
</dbReference>